<dbReference type="Pfam" id="PF03407">
    <property type="entry name" value="Nucleotid_trans"/>
    <property type="match status" value="1"/>
</dbReference>
<evidence type="ECO:0000259" key="1">
    <source>
        <dbReference type="Pfam" id="PF03407"/>
    </source>
</evidence>
<evidence type="ECO:0000313" key="3">
    <source>
        <dbReference type="Proteomes" id="UP001241605"/>
    </source>
</evidence>
<name>A0ABY8QIV1_9RHOB</name>
<dbReference type="InterPro" id="IPR029044">
    <property type="entry name" value="Nucleotide-diphossugar_trans"/>
</dbReference>
<dbReference type="Proteomes" id="UP001241605">
    <property type="component" value="Chromosome"/>
</dbReference>
<accession>A0ABY8QIV1</accession>
<dbReference type="SUPFAM" id="SSF53448">
    <property type="entry name" value="Nucleotide-diphospho-sugar transferases"/>
    <property type="match status" value="1"/>
</dbReference>
<feature type="domain" description="Nucleotide-diphospho-sugar transferase" evidence="1">
    <location>
        <begin position="49"/>
        <end position="156"/>
    </location>
</feature>
<keyword evidence="2" id="KW-0808">Transferase</keyword>
<gene>
    <name evidence="2" type="ORF">QF118_18705</name>
</gene>
<dbReference type="RefSeq" id="WP_282300551.1">
    <property type="nucleotide sequence ID" value="NZ_CP124616.1"/>
</dbReference>
<keyword evidence="3" id="KW-1185">Reference proteome</keyword>
<dbReference type="InterPro" id="IPR005069">
    <property type="entry name" value="Nucl-diP-sugar_transferase"/>
</dbReference>
<dbReference type="GO" id="GO:0016740">
    <property type="term" value="F:transferase activity"/>
    <property type="evidence" value="ECO:0007669"/>
    <property type="project" value="UniProtKB-KW"/>
</dbReference>
<sequence>MPDIAIDLFTDPAACTADPFPFDTVHPLQGTGPRPKMEALRRSRFERTLYLDCDVVMVTEVAPVFDVLEHFDIAGAQEQFGCAPIAFQGGADAPPVAFRQINSGVLGVRKSAASSAFLQKWEDLFRQREARFDQPLLTELLYCEPVRLAVLPQEYNLMYLPFMRNAVPGMMIAPRLLHLPFLHKGDTHLSPADQPFDLAGLLNDAQFENLGKLIEGDVTLGARPLLRHAVGNTLRKSPWLDRKLRKVLDWFA</sequence>
<dbReference type="Gene3D" id="3.90.550.10">
    <property type="entry name" value="Spore Coat Polysaccharide Biosynthesis Protein SpsA, Chain A"/>
    <property type="match status" value="1"/>
</dbReference>
<evidence type="ECO:0000313" key="2">
    <source>
        <dbReference type="EMBL" id="WGW03921.1"/>
    </source>
</evidence>
<organism evidence="2 3">
    <name type="scientific">Tropicibacter oceani</name>
    <dbReference type="NCBI Taxonomy" id="3058420"/>
    <lineage>
        <taxon>Bacteria</taxon>
        <taxon>Pseudomonadati</taxon>
        <taxon>Pseudomonadota</taxon>
        <taxon>Alphaproteobacteria</taxon>
        <taxon>Rhodobacterales</taxon>
        <taxon>Roseobacteraceae</taxon>
        <taxon>Tropicibacter</taxon>
    </lineage>
</organism>
<dbReference type="EMBL" id="CP124616">
    <property type="protein sequence ID" value="WGW03921.1"/>
    <property type="molecule type" value="Genomic_DNA"/>
</dbReference>
<reference evidence="2 3" key="1">
    <citation type="submission" date="2023-05" db="EMBL/GenBank/DDBJ databases">
        <title>YMD87, complete Genome.</title>
        <authorList>
            <person name="Zhang J."/>
            <person name="Xu X."/>
        </authorList>
    </citation>
    <scope>NUCLEOTIDE SEQUENCE [LARGE SCALE GENOMIC DNA]</scope>
    <source>
        <strain evidence="2 3">YMD87</strain>
    </source>
</reference>
<proteinExistence type="predicted"/>
<protein>
    <submittedName>
        <fullName evidence="2">Nucleotide-diphospho-sugar transferase</fullName>
    </submittedName>
</protein>